<evidence type="ECO:0000313" key="6">
    <source>
        <dbReference type="Proteomes" id="UP000023772"/>
    </source>
</evidence>
<sequence length="617" mass="69681">MKYTFLIILFSWLFTFTMQASASASPNDTTYIFLKDYGLYKTRKNNAIKYFYQALEDLNTDQPKVLVFSTGTYHFYPDGCETSVYYQANTLNASPKVCAFHFESIKNLVIDGRGSHLIFHQEMQPFTFENCENITLKNLTIDWEQPVIAQAEVLRATDLYIDIALNPKETPYHLEEGKIYFDVGNGRTNEWKETLEFDRNGRYIVPGTGDIPCLGEDWEAYTAEASMPGIVRLHFNFKRKPQIGNFLIMQHATPTHAGVFISESENITVENTRLYHAAGSGILAQYSKNLEFDRYQAIPNRSKIRYFGGGFDGLRIVNCQGNVWVNNCTFEGLVNEPVHVYGISVRVDEILSENEVKCSFLDKQSEIQNWARRGDLVNFIGATTTNTVKTVNPINEEHFSLQLEQPIPTNLQAGAIIENLSWTPDLTIKNSNFKSSRASGMVLATPGKVVIENNTFESSGSAILIAGDANTSLQTGGVTDVSISGNIFTSLCHTSTYRYNEAIISINPVIPALHDNTPAYHRNINIQHNQFNAFDYPLLYALSVKELTFTGNTISRSYDFSPFHNRLYTFSLEYCKNVEITANNISDDLLGKTIYLKKTLENQLKTDMDSIATTEKN</sequence>
<accession>X5DTZ6</accession>
<organism evidence="5 7">
    <name type="scientific">Draconibacterium orientale</name>
    <dbReference type="NCBI Taxonomy" id="1168034"/>
    <lineage>
        <taxon>Bacteria</taxon>
        <taxon>Pseudomonadati</taxon>
        <taxon>Bacteroidota</taxon>
        <taxon>Bacteroidia</taxon>
        <taxon>Marinilabiliales</taxon>
        <taxon>Prolixibacteraceae</taxon>
        <taxon>Draconibacterium</taxon>
    </lineage>
</organism>
<dbReference type="InterPro" id="IPR012334">
    <property type="entry name" value="Pectin_lyas_fold"/>
</dbReference>
<dbReference type="Proteomes" id="UP000181981">
    <property type="component" value="Unassembled WGS sequence"/>
</dbReference>
<evidence type="ECO:0000313" key="7">
    <source>
        <dbReference type="Proteomes" id="UP000181981"/>
    </source>
</evidence>
<gene>
    <name evidence="4" type="ORF">FH5T_01165</name>
    <name evidence="5" type="ORF">SAMN05444285_106117</name>
</gene>
<dbReference type="InterPro" id="IPR039448">
    <property type="entry name" value="Beta_helix"/>
</dbReference>
<dbReference type="InterPro" id="IPR006626">
    <property type="entry name" value="PbH1"/>
</dbReference>
<protein>
    <submittedName>
        <fullName evidence="4">Alpha-1,3-galactosidase B</fullName>
    </submittedName>
    <submittedName>
        <fullName evidence="5">Right handed beta helix region</fullName>
    </submittedName>
</protein>
<evidence type="ECO:0000259" key="3">
    <source>
        <dbReference type="Pfam" id="PF23763"/>
    </source>
</evidence>
<dbReference type="Proteomes" id="UP000023772">
    <property type="component" value="Chromosome"/>
</dbReference>
<dbReference type="OrthoDB" id="9807299at2"/>
<reference evidence="4 6" key="1">
    <citation type="submission" date="2014-03" db="EMBL/GenBank/DDBJ databases">
        <title>Complete genome sequence of a deeply braunched marine Bacteroidia bacterium Draconibacterium orientale type strain FH5T.</title>
        <authorList>
            <person name="Li X."/>
            <person name="Wang X."/>
            <person name="Xie Z."/>
            <person name="Du Z."/>
            <person name="Chen G."/>
        </authorList>
    </citation>
    <scope>NUCLEOTIDE SEQUENCE [LARGE SCALE GENOMIC DNA]</scope>
    <source>
        <strain evidence="4 6">FH5</strain>
    </source>
</reference>
<keyword evidence="1" id="KW-0732">Signal</keyword>
<evidence type="ECO:0000259" key="2">
    <source>
        <dbReference type="Pfam" id="PF13229"/>
    </source>
</evidence>
<dbReference type="AlphaFoldDB" id="X5DTZ6"/>
<dbReference type="HOGENOM" id="CLU_017693_0_0_10"/>
<feature type="domain" description="Right handed beta helix" evidence="2">
    <location>
        <begin position="417"/>
        <end position="558"/>
    </location>
</feature>
<dbReference type="Pfam" id="PF23763">
    <property type="entry name" value="Beta-barrel_GLAA-B_I"/>
    <property type="match status" value="1"/>
</dbReference>
<dbReference type="InterPro" id="IPR057275">
    <property type="entry name" value="Beta-barrel_GLAA-B_I"/>
</dbReference>
<dbReference type="InterPro" id="IPR011050">
    <property type="entry name" value="Pectin_lyase_fold/virulence"/>
</dbReference>
<dbReference type="RefSeq" id="WP_083404946.1">
    <property type="nucleotide sequence ID" value="NZ_FOHT01000006.1"/>
</dbReference>
<evidence type="ECO:0000313" key="4">
    <source>
        <dbReference type="EMBL" id="AHW58655.1"/>
    </source>
</evidence>
<evidence type="ECO:0000256" key="1">
    <source>
        <dbReference type="SAM" id="SignalP"/>
    </source>
</evidence>
<feature type="domain" description="GLAA-B beta-barrel" evidence="3">
    <location>
        <begin position="149"/>
        <end position="247"/>
    </location>
</feature>
<dbReference type="EMBL" id="FOHT01000006">
    <property type="protein sequence ID" value="SET13200.1"/>
    <property type="molecule type" value="Genomic_DNA"/>
</dbReference>
<name>X5DTZ6_9BACT</name>
<dbReference type="STRING" id="1168034.FH5T_01165"/>
<feature type="signal peptide" evidence="1">
    <location>
        <begin position="1"/>
        <end position="20"/>
    </location>
</feature>
<proteinExistence type="predicted"/>
<keyword evidence="6" id="KW-1185">Reference proteome</keyword>
<feature type="chain" id="PRO_5010515069" evidence="1">
    <location>
        <begin position="21"/>
        <end position="617"/>
    </location>
</feature>
<evidence type="ECO:0000313" key="5">
    <source>
        <dbReference type="EMBL" id="SET13200.1"/>
    </source>
</evidence>
<dbReference type="Gene3D" id="2.160.20.10">
    <property type="entry name" value="Single-stranded right-handed beta-helix, Pectin lyase-like"/>
    <property type="match status" value="1"/>
</dbReference>
<dbReference type="Pfam" id="PF13229">
    <property type="entry name" value="Beta_helix"/>
    <property type="match status" value="1"/>
</dbReference>
<reference evidence="5 7" key="2">
    <citation type="submission" date="2016-10" db="EMBL/GenBank/DDBJ databases">
        <authorList>
            <person name="de Groot N.N."/>
        </authorList>
    </citation>
    <scope>NUCLEOTIDE SEQUENCE [LARGE SCALE GENOMIC DNA]</scope>
    <source>
        <strain evidence="5 7">DSM 25947</strain>
    </source>
</reference>
<dbReference type="SMART" id="SM00710">
    <property type="entry name" value="PbH1"/>
    <property type="match status" value="5"/>
</dbReference>
<dbReference type="SUPFAM" id="SSF51126">
    <property type="entry name" value="Pectin lyase-like"/>
    <property type="match status" value="1"/>
</dbReference>
<dbReference type="KEGG" id="dori:FH5T_01165"/>
<dbReference type="eggNOG" id="COG5434">
    <property type="taxonomic scope" value="Bacteria"/>
</dbReference>
<dbReference type="EMBL" id="CP007451">
    <property type="protein sequence ID" value="AHW58655.1"/>
    <property type="molecule type" value="Genomic_DNA"/>
</dbReference>